<proteinExistence type="predicted"/>
<evidence type="ECO:0000313" key="3">
    <source>
        <dbReference type="EMBL" id="HHI89239.1"/>
    </source>
</evidence>
<feature type="non-terminal residue" evidence="3">
    <location>
        <position position="1"/>
    </location>
</feature>
<dbReference type="Proteomes" id="UP000885806">
    <property type="component" value="Unassembled WGS sequence"/>
</dbReference>
<evidence type="ECO:0000259" key="2">
    <source>
        <dbReference type="Pfam" id="PF01471"/>
    </source>
</evidence>
<dbReference type="EMBL" id="DROP01000316">
    <property type="protein sequence ID" value="HHI89239.1"/>
    <property type="molecule type" value="Genomic_DNA"/>
</dbReference>
<feature type="region of interest" description="Disordered" evidence="1">
    <location>
        <begin position="212"/>
        <end position="233"/>
    </location>
</feature>
<dbReference type="InterPro" id="IPR011990">
    <property type="entry name" value="TPR-like_helical_dom_sf"/>
</dbReference>
<dbReference type="AlphaFoldDB" id="A0A7V5NXV4"/>
<dbReference type="InterPro" id="IPR002477">
    <property type="entry name" value="Peptidoglycan-bd-like"/>
</dbReference>
<dbReference type="SMART" id="SM00671">
    <property type="entry name" value="SEL1"/>
    <property type="match status" value="1"/>
</dbReference>
<dbReference type="InterPro" id="IPR006597">
    <property type="entry name" value="Sel1-like"/>
</dbReference>
<dbReference type="Gene3D" id="1.10.101.10">
    <property type="entry name" value="PGBD-like superfamily/PGBD"/>
    <property type="match status" value="1"/>
</dbReference>
<feature type="domain" description="Peptidoglycan binding-like" evidence="2">
    <location>
        <begin position="236"/>
        <end position="288"/>
    </location>
</feature>
<reference evidence="3" key="1">
    <citation type="journal article" date="2020" name="mSystems">
        <title>Genome- and Community-Level Interaction Insights into Carbon Utilization and Element Cycling Functions of Hydrothermarchaeota in Hydrothermal Sediment.</title>
        <authorList>
            <person name="Zhou Z."/>
            <person name="Liu Y."/>
            <person name="Xu W."/>
            <person name="Pan J."/>
            <person name="Luo Z.H."/>
            <person name="Li M."/>
        </authorList>
    </citation>
    <scope>NUCLEOTIDE SEQUENCE [LARGE SCALE GENOMIC DNA]</scope>
    <source>
        <strain evidence="3">HyVt-538</strain>
    </source>
</reference>
<accession>A0A7V5NXV4</accession>
<dbReference type="InterPro" id="IPR036365">
    <property type="entry name" value="PGBD-like_sf"/>
</dbReference>
<comment type="caution">
    <text evidence="3">The sequence shown here is derived from an EMBL/GenBank/DDBJ whole genome shotgun (WGS) entry which is preliminary data.</text>
</comment>
<dbReference type="SUPFAM" id="SSF47090">
    <property type="entry name" value="PGBD-like"/>
    <property type="match status" value="2"/>
</dbReference>
<evidence type="ECO:0000256" key="1">
    <source>
        <dbReference type="SAM" id="MobiDB-lite"/>
    </source>
</evidence>
<dbReference type="Pfam" id="PF01471">
    <property type="entry name" value="PG_binding_1"/>
    <property type="match status" value="1"/>
</dbReference>
<dbReference type="SUPFAM" id="SSF81901">
    <property type="entry name" value="HCP-like"/>
    <property type="match status" value="1"/>
</dbReference>
<dbReference type="InterPro" id="IPR036366">
    <property type="entry name" value="PGBDSf"/>
</dbReference>
<feature type="region of interest" description="Disordered" evidence="1">
    <location>
        <begin position="1"/>
        <end position="39"/>
    </location>
</feature>
<dbReference type="Gene3D" id="1.25.40.10">
    <property type="entry name" value="Tetratricopeptide repeat domain"/>
    <property type="match status" value="1"/>
</dbReference>
<organism evidence="3">
    <name type="scientific">Hellea balneolensis</name>
    <dbReference type="NCBI Taxonomy" id="287478"/>
    <lineage>
        <taxon>Bacteria</taxon>
        <taxon>Pseudomonadati</taxon>
        <taxon>Pseudomonadota</taxon>
        <taxon>Alphaproteobacteria</taxon>
        <taxon>Maricaulales</taxon>
        <taxon>Robiginitomaculaceae</taxon>
        <taxon>Hellea</taxon>
    </lineage>
</organism>
<name>A0A7V5NXV4_9PROT</name>
<gene>
    <name evidence="3" type="ORF">ENK01_04720</name>
</gene>
<protein>
    <recommendedName>
        <fullName evidence="2">Peptidoglycan binding-like domain-containing protein</fullName>
    </recommendedName>
</protein>
<sequence length="300" mass="32466">DMKDGEGDLTPETIAPKARLIDQKWQAPEAEDVDAGAVRQKPARAPLPAVKPTPAMSIGQLLKQGNALVQNGQAAQALAFYLEAARKGSAVAYYDIGTLYESGQGVNKTLQGALDYYKRAVALGYLQAYSRMIIVQGMNKTFNEAARTFFAFYRANPALALQSHKDWSGDILRTIQVVMKNSGHYKGAVDGRFGPETRAAIAAYASGKQASAPVSQTTRPAAPVMPEPAKAGDPLARKLQRQLRRVGCYDGPIDGDWGRGSARALRNFNHWAGNELPTGYPTPRALRAVRSERGEICGFD</sequence>